<dbReference type="RefSeq" id="WP_105040503.1">
    <property type="nucleotide sequence ID" value="NZ_PPSL01000005.1"/>
</dbReference>
<reference evidence="2 3" key="1">
    <citation type="submission" date="2018-01" db="EMBL/GenBank/DDBJ databases">
        <title>A novel member of the phylum Bacteroidetes isolated from glacier ice.</title>
        <authorList>
            <person name="Liu Q."/>
            <person name="Xin Y.-H."/>
        </authorList>
    </citation>
    <scope>NUCLEOTIDE SEQUENCE [LARGE SCALE GENOMIC DNA]</scope>
    <source>
        <strain evidence="2 3">RB1R16</strain>
    </source>
</reference>
<protein>
    <recommendedName>
        <fullName evidence="1">Lipid/polyisoprenoid-binding YceI-like domain-containing protein</fullName>
    </recommendedName>
</protein>
<dbReference type="SUPFAM" id="SSF101874">
    <property type="entry name" value="YceI-like"/>
    <property type="match status" value="1"/>
</dbReference>
<feature type="domain" description="Lipid/polyisoprenoid-binding YceI-like" evidence="1">
    <location>
        <begin position="5"/>
        <end position="173"/>
    </location>
</feature>
<keyword evidence="3" id="KW-1185">Reference proteome</keyword>
<dbReference type="Gene3D" id="2.40.128.110">
    <property type="entry name" value="Lipid/polyisoprenoid-binding, YceI-like"/>
    <property type="match status" value="1"/>
</dbReference>
<dbReference type="AlphaFoldDB" id="A0A2S7SSX6"/>
<accession>A0A2S7SSX6</accession>
<evidence type="ECO:0000259" key="1">
    <source>
        <dbReference type="SMART" id="SM00867"/>
    </source>
</evidence>
<comment type="caution">
    <text evidence="2">The sequence shown here is derived from an EMBL/GenBank/DDBJ whole genome shotgun (WGS) entry which is preliminary data.</text>
</comment>
<proteinExistence type="predicted"/>
<dbReference type="PANTHER" id="PTHR34406">
    <property type="entry name" value="PROTEIN YCEI"/>
    <property type="match status" value="1"/>
</dbReference>
<dbReference type="InterPro" id="IPR007372">
    <property type="entry name" value="Lipid/polyisoprenoid-bd_YceI"/>
</dbReference>
<gene>
    <name evidence="2" type="ORF">CJD36_017535</name>
</gene>
<dbReference type="EMBL" id="PPSL01000005">
    <property type="protein sequence ID" value="PQJ09731.1"/>
    <property type="molecule type" value="Genomic_DNA"/>
</dbReference>
<sequence>MSTTNWAIDASHSEMQFKVKHLVITTVTGNFKEFSGTVVAGDTFENAQINFEANVDSINTNSEQRDGHLKSGDFFETEKYPKLTFTSTGFTKKSEEEYEMHGDLTIKDVTKPVTLAVEYNGIAKDPWGNVKAGFEVNGKLNRKDFGLNWNALTEAGGALVSEEVKLHANIQLVQQQA</sequence>
<dbReference type="InterPro" id="IPR036761">
    <property type="entry name" value="TTHA0802/YceI-like_sf"/>
</dbReference>
<dbReference type="PANTHER" id="PTHR34406:SF1">
    <property type="entry name" value="PROTEIN YCEI"/>
    <property type="match status" value="1"/>
</dbReference>
<dbReference type="Proteomes" id="UP000239872">
    <property type="component" value="Unassembled WGS sequence"/>
</dbReference>
<name>A0A2S7SSX6_9BACT</name>
<dbReference type="Pfam" id="PF04264">
    <property type="entry name" value="YceI"/>
    <property type="match status" value="1"/>
</dbReference>
<dbReference type="OrthoDB" id="9811006at2"/>
<evidence type="ECO:0000313" key="2">
    <source>
        <dbReference type="EMBL" id="PQJ09731.1"/>
    </source>
</evidence>
<evidence type="ECO:0000313" key="3">
    <source>
        <dbReference type="Proteomes" id="UP000239872"/>
    </source>
</evidence>
<organism evidence="2 3">
    <name type="scientific">Flavipsychrobacter stenotrophus</name>
    <dbReference type="NCBI Taxonomy" id="2077091"/>
    <lineage>
        <taxon>Bacteria</taxon>
        <taxon>Pseudomonadati</taxon>
        <taxon>Bacteroidota</taxon>
        <taxon>Chitinophagia</taxon>
        <taxon>Chitinophagales</taxon>
        <taxon>Chitinophagaceae</taxon>
        <taxon>Flavipsychrobacter</taxon>
    </lineage>
</organism>
<dbReference type="SMART" id="SM00867">
    <property type="entry name" value="YceI"/>
    <property type="match status" value="1"/>
</dbReference>